<dbReference type="SUPFAM" id="SSF90257">
    <property type="entry name" value="Myosin rod fragments"/>
    <property type="match status" value="1"/>
</dbReference>
<feature type="region of interest" description="Disordered" evidence="2">
    <location>
        <begin position="1"/>
        <end position="37"/>
    </location>
</feature>
<feature type="coiled-coil region" evidence="1">
    <location>
        <begin position="98"/>
        <end position="125"/>
    </location>
</feature>
<sequence>MGPRQKGWASEPVAGSGSALLPSLASPQSLETFPTPSACSFPGNVMKLEEQKSDLEGQLKTLTKQIKDETEEWRRFQADLQTAVVVANDIKCEAQQELRAVKRRLLEEEEKNARLQKALGDARARGR</sequence>
<evidence type="ECO:0000256" key="2">
    <source>
        <dbReference type="SAM" id="MobiDB-lite"/>
    </source>
</evidence>
<keyword evidence="3" id="KW-1185">Reference proteome</keyword>
<protein>
    <submittedName>
        <fullName evidence="4">Cytospin-B-like</fullName>
    </submittedName>
</protein>
<keyword evidence="1" id="KW-0175">Coiled coil</keyword>
<evidence type="ECO:0000313" key="4">
    <source>
        <dbReference type="RefSeq" id="XP_028355774.2"/>
    </source>
</evidence>
<dbReference type="InParanoid" id="A0A455C2X3"/>
<dbReference type="AlphaFoldDB" id="A0A455C2X3"/>
<reference evidence="4" key="1">
    <citation type="submission" date="2025-08" db="UniProtKB">
        <authorList>
            <consortium name="RefSeq"/>
        </authorList>
    </citation>
    <scope>IDENTIFICATION</scope>
    <source>
        <tissue evidence="4">Muscle</tissue>
    </source>
</reference>
<dbReference type="GeneID" id="114487802"/>
<dbReference type="OrthoDB" id="21607at2759"/>
<proteinExistence type="predicted"/>
<organism evidence="3 4">
    <name type="scientific">Physeter macrocephalus</name>
    <name type="common">Sperm whale</name>
    <name type="synonym">Physeter catodon</name>
    <dbReference type="NCBI Taxonomy" id="9755"/>
    <lineage>
        <taxon>Eukaryota</taxon>
        <taxon>Metazoa</taxon>
        <taxon>Chordata</taxon>
        <taxon>Craniata</taxon>
        <taxon>Vertebrata</taxon>
        <taxon>Euteleostomi</taxon>
        <taxon>Mammalia</taxon>
        <taxon>Eutheria</taxon>
        <taxon>Laurasiatheria</taxon>
        <taxon>Artiodactyla</taxon>
        <taxon>Whippomorpha</taxon>
        <taxon>Cetacea</taxon>
        <taxon>Odontoceti</taxon>
        <taxon>Physeteridae</taxon>
        <taxon>Physeter</taxon>
    </lineage>
</organism>
<feature type="coiled-coil region" evidence="1">
    <location>
        <begin position="45"/>
        <end position="72"/>
    </location>
</feature>
<accession>A0A455C2X3</accession>
<feature type="compositionally biased region" description="Low complexity" evidence="2">
    <location>
        <begin position="14"/>
        <end position="30"/>
    </location>
</feature>
<dbReference type="Proteomes" id="UP000248484">
    <property type="component" value="Chromosome 14"/>
</dbReference>
<evidence type="ECO:0000256" key="1">
    <source>
        <dbReference type="SAM" id="Coils"/>
    </source>
</evidence>
<dbReference type="RefSeq" id="XP_028355774.2">
    <property type="nucleotide sequence ID" value="XM_028499973.2"/>
</dbReference>
<gene>
    <name evidence="4" type="primary">LOC114487802</name>
</gene>
<name>A0A455C2X3_PHYMC</name>
<evidence type="ECO:0000313" key="3">
    <source>
        <dbReference type="Proteomes" id="UP000248484"/>
    </source>
</evidence>
<dbReference type="KEGG" id="pcad:114487802"/>